<evidence type="ECO:0000313" key="1">
    <source>
        <dbReference type="EMBL" id="HIZ36613.1"/>
    </source>
</evidence>
<comment type="caution">
    <text evidence="1">The sequence shown here is derived from an EMBL/GenBank/DDBJ whole genome shotgun (WGS) entry which is preliminary data.</text>
</comment>
<feature type="non-terminal residue" evidence="1">
    <location>
        <position position="214"/>
    </location>
</feature>
<gene>
    <name evidence="1" type="ORF">H9815_12610</name>
</gene>
<dbReference type="PANTHER" id="PTHR34387">
    <property type="entry name" value="SLR1258 PROTEIN"/>
    <property type="match status" value="1"/>
</dbReference>
<dbReference type="InterPro" id="IPR007497">
    <property type="entry name" value="SIMPL/DUF541"/>
</dbReference>
<accession>A0A9D2EF23</accession>
<sequence length="214" mass="22641">MTRISVHGRATHSHRPERAQVRIAITLEGQDRAAVLAESTEAHRAVTEQAREHVDSGAATWWGAEQVRSQSVKEYVKDSDTTITKFRATSQVLVRFQDFDALGAWVSSVGQRRGVNLQGISWELTQQARRAAEAEVRRAALTDAVRRAADYAAVLGSGTPELETIYEEGLRPNTTGGPGGPAAFAARAGGGAPGGGAAVTLQPGDVDVTAVLSA</sequence>
<dbReference type="Pfam" id="PF04402">
    <property type="entry name" value="SIMPL"/>
    <property type="match status" value="1"/>
</dbReference>
<dbReference type="Gene3D" id="3.30.110.170">
    <property type="entry name" value="Protein of unknown function (DUF541), domain 1"/>
    <property type="match status" value="1"/>
</dbReference>
<reference evidence="1" key="2">
    <citation type="submission" date="2021-04" db="EMBL/GenBank/DDBJ databases">
        <authorList>
            <person name="Gilroy R."/>
        </authorList>
    </citation>
    <scope>NUCLEOTIDE SEQUENCE</scope>
    <source>
        <strain evidence="1">ChiGjej4B4-7305</strain>
    </source>
</reference>
<dbReference type="GO" id="GO:0006974">
    <property type="term" value="P:DNA damage response"/>
    <property type="evidence" value="ECO:0007669"/>
    <property type="project" value="TreeGrafter"/>
</dbReference>
<dbReference type="PANTHER" id="PTHR34387:SF1">
    <property type="entry name" value="PERIPLASMIC IMMUNOGENIC PROTEIN"/>
    <property type="match status" value="1"/>
</dbReference>
<dbReference type="InterPro" id="IPR052022">
    <property type="entry name" value="26kDa_periplasmic_antigen"/>
</dbReference>
<dbReference type="EMBL" id="DXBY01000217">
    <property type="protein sequence ID" value="HIZ36613.1"/>
    <property type="molecule type" value="Genomic_DNA"/>
</dbReference>
<dbReference type="Proteomes" id="UP000824037">
    <property type="component" value="Unassembled WGS sequence"/>
</dbReference>
<evidence type="ECO:0000313" key="2">
    <source>
        <dbReference type="Proteomes" id="UP000824037"/>
    </source>
</evidence>
<proteinExistence type="predicted"/>
<protein>
    <submittedName>
        <fullName evidence="1">SIMPL domain-containing protein</fullName>
    </submittedName>
</protein>
<dbReference type="Gene3D" id="3.30.70.2970">
    <property type="entry name" value="Protein of unknown function (DUF541), domain 2"/>
    <property type="match status" value="1"/>
</dbReference>
<reference evidence="1" key="1">
    <citation type="journal article" date="2021" name="PeerJ">
        <title>Extensive microbial diversity within the chicken gut microbiome revealed by metagenomics and culture.</title>
        <authorList>
            <person name="Gilroy R."/>
            <person name="Ravi A."/>
            <person name="Getino M."/>
            <person name="Pursley I."/>
            <person name="Horton D.L."/>
            <person name="Alikhan N.F."/>
            <person name="Baker D."/>
            <person name="Gharbi K."/>
            <person name="Hall N."/>
            <person name="Watson M."/>
            <person name="Adriaenssens E.M."/>
            <person name="Foster-Nyarko E."/>
            <person name="Jarju S."/>
            <person name="Secka A."/>
            <person name="Antonio M."/>
            <person name="Oren A."/>
            <person name="Chaudhuri R.R."/>
            <person name="La Ragione R."/>
            <person name="Hildebrand F."/>
            <person name="Pallen M.J."/>
        </authorList>
    </citation>
    <scope>NUCLEOTIDE SEQUENCE</scope>
    <source>
        <strain evidence="1">ChiGjej4B4-7305</strain>
    </source>
</reference>
<organism evidence="1 2">
    <name type="scientific">Candidatus Ruania gallistercoris</name>
    <dbReference type="NCBI Taxonomy" id="2838746"/>
    <lineage>
        <taxon>Bacteria</taxon>
        <taxon>Bacillati</taxon>
        <taxon>Actinomycetota</taxon>
        <taxon>Actinomycetes</taxon>
        <taxon>Micrococcales</taxon>
        <taxon>Ruaniaceae</taxon>
        <taxon>Ruania</taxon>
    </lineage>
</organism>
<name>A0A9D2EF23_9MICO</name>
<dbReference type="AlphaFoldDB" id="A0A9D2EF23"/>